<comment type="subcellular location">
    <subcellularLocation>
        <location evidence="1">Membrane</location>
        <topology evidence="1">Multi-pass membrane protein</topology>
    </subcellularLocation>
</comment>
<protein>
    <submittedName>
        <fullName evidence="8">SLC13 family permease</fullName>
    </submittedName>
</protein>
<keyword evidence="3 6" id="KW-0812">Transmembrane</keyword>
<keyword evidence="9" id="KW-1185">Reference proteome</keyword>
<dbReference type="InterPro" id="IPR051475">
    <property type="entry name" value="Diverse_Ion_Transporter"/>
</dbReference>
<dbReference type="PANTHER" id="PTHR43568:SF1">
    <property type="entry name" value="P PROTEIN"/>
    <property type="match status" value="1"/>
</dbReference>
<organism evidence="8 9">
    <name type="scientific">Clostridium tanneri</name>
    <dbReference type="NCBI Taxonomy" id="3037988"/>
    <lineage>
        <taxon>Bacteria</taxon>
        <taxon>Bacillati</taxon>
        <taxon>Bacillota</taxon>
        <taxon>Clostridia</taxon>
        <taxon>Eubacteriales</taxon>
        <taxon>Clostridiaceae</taxon>
        <taxon>Clostridium</taxon>
    </lineage>
</organism>
<proteinExistence type="predicted"/>
<evidence type="ECO:0000259" key="7">
    <source>
        <dbReference type="Pfam" id="PF03600"/>
    </source>
</evidence>
<feature type="transmembrane region" description="Helical" evidence="6">
    <location>
        <begin position="87"/>
        <end position="116"/>
    </location>
</feature>
<name>A0ABU4JW00_9CLOT</name>
<gene>
    <name evidence="8" type="ORF">P8V03_14325</name>
</gene>
<feature type="transmembrane region" description="Helical" evidence="6">
    <location>
        <begin position="21"/>
        <end position="38"/>
    </location>
</feature>
<evidence type="ECO:0000256" key="5">
    <source>
        <dbReference type="ARBA" id="ARBA00023136"/>
    </source>
</evidence>
<feature type="transmembrane region" description="Helical" evidence="6">
    <location>
        <begin position="208"/>
        <end position="238"/>
    </location>
</feature>
<evidence type="ECO:0000313" key="8">
    <source>
        <dbReference type="EMBL" id="MDW8802327.1"/>
    </source>
</evidence>
<dbReference type="Proteomes" id="UP001281656">
    <property type="component" value="Unassembled WGS sequence"/>
</dbReference>
<feature type="transmembrane region" description="Helical" evidence="6">
    <location>
        <begin position="316"/>
        <end position="336"/>
    </location>
</feature>
<reference evidence="8 9" key="1">
    <citation type="submission" date="2023-04" db="EMBL/GenBank/DDBJ databases">
        <title>Clostridium tannerae sp. nov., isolated from the fecal material of an alpaca.</title>
        <authorList>
            <person name="Miller S."/>
            <person name="Hendry M."/>
            <person name="King J."/>
            <person name="Sankaranarayanan K."/>
            <person name="Lawson P.A."/>
        </authorList>
    </citation>
    <scope>NUCLEOTIDE SEQUENCE [LARGE SCALE GENOMIC DNA]</scope>
    <source>
        <strain evidence="8 9">A1-XYC3</strain>
    </source>
</reference>
<evidence type="ECO:0000256" key="2">
    <source>
        <dbReference type="ARBA" id="ARBA00022448"/>
    </source>
</evidence>
<dbReference type="Pfam" id="PF03600">
    <property type="entry name" value="CitMHS"/>
    <property type="match status" value="1"/>
</dbReference>
<dbReference type="PANTHER" id="PTHR43568">
    <property type="entry name" value="P PROTEIN"/>
    <property type="match status" value="1"/>
</dbReference>
<keyword evidence="5 6" id="KW-0472">Membrane</keyword>
<evidence type="ECO:0000313" key="9">
    <source>
        <dbReference type="Proteomes" id="UP001281656"/>
    </source>
</evidence>
<keyword evidence="4 6" id="KW-1133">Transmembrane helix</keyword>
<evidence type="ECO:0000256" key="6">
    <source>
        <dbReference type="SAM" id="Phobius"/>
    </source>
</evidence>
<feature type="transmembrane region" description="Helical" evidence="6">
    <location>
        <begin position="356"/>
        <end position="375"/>
    </location>
</feature>
<evidence type="ECO:0000256" key="4">
    <source>
        <dbReference type="ARBA" id="ARBA00022989"/>
    </source>
</evidence>
<feature type="transmembrane region" description="Helical" evidence="6">
    <location>
        <begin position="44"/>
        <end position="66"/>
    </location>
</feature>
<keyword evidence="2" id="KW-0813">Transport</keyword>
<sequence length="379" mass="43711">METFTNQSNRLQLFVERFKKEKVFFISLVLAVLSSLFLQPKISYVDLKVLVLLFNLMIIVAAFEELKVMDKLALEILKKCKDTRRISLVFIVITFFSSMLVTNDVALITFVPLAILTFKKVKIDSMKTIILQTLAANIGSSLTPMGNPQNLFLFTHYNLNGIQFFSVTIPFVLLGILWLYFLNKRVSNEELQLSLHTVTVKNRKKVKVYIFLFIFIIFSVFGLVNYKYTFLVIMLIILFMDRHLLKSVDYFLLATFVCFFIFIGNVSNVEFIQYHMKSFLQESGRVYFSSILLSQVVSNVPCSILLSGFTDNWREMLLGVNIGGMGTLVASLASVISYKIYANENEGKSRIYLSKFNLYSFVSLFIFTVVNYFYISTKY</sequence>
<feature type="transmembrane region" description="Helical" evidence="6">
    <location>
        <begin position="286"/>
        <end position="310"/>
    </location>
</feature>
<accession>A0ABU4JW00</accession>
<dbReference type="EMBL" id="JARUJP010000018">
    <property type="protein sequence ID" value="MDW8802327.1"/>
    <property type="molecule type" value="Genomic_DNA"/>
</dbReference>
<evidence type="ECO:0000256" key="3">
    <source>
        <dbReference type="ARBA" id="ARBA00022692"/>
    </source>
</evidence>
<feature type="transmembrane region" description="Helical" evidence="6">
    <location>
        <begin position="250"/>
        <end position="274"/>
    </location>
</feature>
<comment type="caution">
    <text evidence="8">The sequence shown here is derived from an EMBL/GenBank/DDBJ whole genome shotgun (WGS) entry which is preliminary data.</text>
</comment>
<feature type="transmembrane region" description="Helical" evidence="6">
    <location>
        <begin position="162"/>
        <end position="182"/>
    </location>
</feature>
<feature type="domain" description="Citrate transporter-like" evidence="7">
    <location>
        <begin position="16"/>
        <end position="306"/>
    </location>
</feature>
<evidence type="ECO:0000256" key="1">
    <source>
        <dbReference type="ARBA" id="ARBA00004141"/>
    </source>
</evidence>
<dbReference type="RefSeq" id="WP_318798688.1">
    <property type="nucleotide sequence ID" value="NZ_JARUJP010000018.1"/>
</dbReference>
<dbReference type="InterPro" id="IPR004680">
    <property type="entry name" value="Cit_transptr-like_dom"/>
</dbReference>